<dbReference type="PANTHER" id="PTHR13612">
    <property type="entry name" value="ENHANCER OF MRNA-DECAPPING PROTEIN 3"/>
    <property type="match status" value="1"/>
</dbReference>
<organism evidence="9 10">
    <name type="scientific">Saccharomyces uvarum</name>
    <name type="common">Yeast</name>
    <name type="synonym">Saccharomyces bayanus var. uvarum</name>
    <dbReference type="NCBI Taxonomy" id="230603"/>
    <lineage>
        <taxon>Eukaryota</taxon>
        <taxon>Fungi</taxon>
        <taxon>Dikarya</taxon>
        <taxon>Ascomycota</taxon>
        <taxon>Saccharomycotina</taxon>
        <taxon>Saccharomycetes</taxon>
        <taxon>Saccharomycetales</taxon>
        <taxon>Saccharomycetaceae</taxon>
        <taxon>Saccharomyces</taxon>
    </lineage>
</organism>
<dbReference type="Pfam" id="PF09532">
    <property type="entry name" value="FDF"/>
    <property type="match status" value="1"/>
</dbReference>
<dbReference type="InterPro" id="IPR036652">
    <property type="entry name" value="YjeF_N_dom_sf"/>
</dbReference>
<dbReference type="SUPFAM" id="SSF64153">
    <property type="entry name" value="YjeF N-terminal domain-like"/>
    <property type="match status" value="1"/>
</dbReference>
<dbReference type="Pfam" id="PF03853">
    <property type="entry name" value="YjeF_N"/>
    <property type="match status" value="1"/>
</dbReference>
<dbReference type="InterPro" id="IPR025762">
    <property type="entry name" value="DFDF"/>
</dbReference>
<dbReference type="Gene3D" id="3.40.50.10260">
    <property type="entry name" value="YjeF N-terminal domain"/>
    <property type="match status" value="1"/>
</dbReference>
<dbReference type="PANTHER" id="PTHR13612:SF0">
    <property type="entry name" value="ENHANCER OF MRNA-DECAPPING PROTEIN 3"/>
    <property type="match status" value="1"/>
</dbReference>
<keyword evidence="10" id="KW-1185">Reference proteome</keyword>
<feature type="region of interest" description="Disordered" evidence="5">
    <location>
        <begin position="173"/>
        <end position="210"/>
    </location>
</feature>
<keyword evidence="4" id="KW-0963">Cytoplasm</keyword>
<dbReference type="InterPro" id="IPR019050">
    <property type="entry name" value="FDF_dom"/>
</dbReference>
<evidence type="ECO:0000256" key="1">
    <source>
        <dbReference type="ARBA" id="ARBA00004201"/>
    </source>
</evidence>
<dbReference type="PROSITE" id="PS52002">
    <property type="entry name" value="SM"/>
    <property type="match status" value="1"/>
</dbReference>
<dbReference type="PROSITE" id="PS51385">
    <property type="entry name" value="YJEF_N"/>
    <property type="match status" value="1"/>
</dbReference>
<feature type="compositionally biased region" description="Acidic residues" evidence="5">
    <location>
        <begin position="186"/>
        <end position="208"/>
    </location>
</feature>
<feature type="domain" description="Sm" evidence="8">
    <location>
        <begin position="1"/>
        <end position="63"/>
    </location>
</feature>
<protein>
    <recommendedName>
        <fullName evidence="3">Enhancer of mRNA-decapping protein 3</fullName>
    </recommendedName>
</protein>
<comment type="similarity">
    <text evidence="2">Belongs to the EDC3 family.</text>
</comment>
<proteinExistence type="inferred from homology"/>
<dbReference type="SMART" id="SM01199">
    <property type="entry name" value="FDF"/>
    <property type="match status" value="1"/>
</dbReference>
<feature type="domain" description="YjeF N-terminal" evidence="6">
    <location>
        <begin position="292"/>
        <end position="531"/>
    </location>
</feature>
<sequence>MSQFIGFGVQVELKDGKLIQGKIAKATSKGLTLNDVQFGDGGKSQAFKVRASRLKDLKVLTVAPQSGKRKQPRQQQQQQQQNEYSSQNRGEHIDWQDDDVSKIKLQEDFDFQGNLGMFNKKDVFAQLKQSDDILPENRLQGHNRKQPQSQQNNYQIDELVIPDAKKDSWNKISSKNERSAPQPQPQEEDQDDAEVEDDEHEYDVDDIDDPRYLPITQSLNITHLIHSATNSPSMDDKTKNAIISDKDQVLAKLGQMIISQSRSNSTSLPPANKQTTIKSKNTKQTIPMATPVQLLEMESITSEFFSINSSVLLENFAVNASFFLKQKLGGRARLRLQNTNPEPLVVILTSDSNRSGAKALALGRHLCQTGHIRVITLFTCSQNELQDPMVKQQTEIYKKCGGKVVNSISSLESAMETLNSPVEMVIDAMQGYDCTLSDLAGTSETIEARIKSMISWCNKQRGSTKVWSLDIPNGFDAGSGLPDIFFPDRIEATGIICSGWPLMAINNLIIHLPKLEDAVLIDMGIPQSVYSQRTSLRKFQNCDLFVTDGSLLLDL</sequence>
<dbReference type="PROSITE" id="PS51512">
    <property type="entry name" value="DFDF"/>
    <property type="match status" value="1"/>
</dbReference>
<reference evidence="9" key="1">
    <citation type="submission" date="2022-10" db="EMBL/GenBank/DDBJ databases">
        <authorList>
            <person name="Byrne P K."/>
        </authorList>
    </citation>
    <scope>NUCLEOTIDE SEQUENCE</scope>
    <source>
        <strain evidence="9">ZP964</strain>
    </source>
</reference>
<accession>A0ABN8WRM7</accession>
<evidence type="ECO:0000313" key="10">
    <source>
        <dbReference type="Proteomes" id="UP001162085"/>
    </source>
</evidence>
<name>A0ABN8WRM7_SACUV</name>
<dbReference type="EMBL" id="OX365932">
    <property type="protein sequence ID" value="CAI4060857.1"/>
    <property type="molecule type" value="Genomic_DNA"/>
</dbReference>
<dbReference type="InterPro" id="IPR004443">
    <property type="entry name" value="YjeF_N_dom"/>
</dbReference>
<evidence type="ECO:0000256" key="4">
    <source>
        <dbReference type="ARBA" id="ARBA00022490"/>
    </source>
</evidence>
<gene>
    <name evidence="9" type="primary">SUVZ05G0530</name>
    <name evidence="9" type="ORF">SUVZ_05G0530</name>
</gene>
<comment type="subcellular location">
    <subcellularLocation>
        <location evidence="1">Cytoplasm</location>
        <location evidence="1">P-body</location>
    </subcellularLocation>
</comment>
<evidence type="ECO:0000313" key="9">
    <source>
        <dbReference type="EMBL" id="CAI4060857.1"/>
    </source>
</evidence>
<evidence type="ECO:0000256" key="5">
    <source>
        <dbReference type="SAM" id="MobiDB-lite"/>
    </source>
</evidence>
<evidence type="ECO:0000259" key="6">
    <source>
        <dbReference type="PROSITE" id="PS51385"/>
    </source>
</evidence>
<dbReference type="CDD" id="cd22576">
    <property type="entry name" value="Edc3_Lsm"/>
    <property type="match status" value="1"/>
</dbReference>
<evidence type="ECO:0000259" key="8">
    <source>
        <dbReference type="PROSITE" id="PS52002"/>
    </source>
</evidence>
<dbReference type="InterPro" id="IPR047575">
    <property type="entry name" value="Sm"/>
</dbReference>
<feature type="region of interest" description="Disordered" evidence="5">
    <location>
        <begin position="60"/>
        <end position="91"/>
    </location>
</feature>
<evidence type="ECO:0000259" key="7">
    <source>
        <dbReference type="PROSITE" id="PS51512"/>
    </source>
</evidence>
<feature type="domain" description="DFDF" evidence="7">
    <location>
        <begin position="97"/>
        <end position="133"/>
    </location>
</feature>
<evidence type="ECO:0000256" key="3">
    <source>
        <dbReference type="ARBA" id="ARBA00015797"/>
    </source>
</evidence>
<evidence type="ECO:0000256" key="2">
    <source>
        <dbReference type="ARBA" id="ARBA00006610"/>
    </source>
</evidence>
<dbReference type="Proteomes" id="UP001162085">
    <property type="component" value="Chromosome 5"/>
</dbReference>